<dbReference type="EMBL" id="JANBPW010006598">
    <property type="protein sequence ID" value="KAJ1928800.1"/>
    <property type="molecule type" value="Genomic_DNA"/>
</dbReference>
<keyword evidence="2" id="KW-1185">Reference proteome</keyword>
<accession>A0ACC1IY26</accession>
<dbReference type="Proteomes" id="UP001150603">
    <property type="component" value="Unassembled WGS sequence"/>
</dbReference>
<proteinExistence type="predicted"/>
<evidence type="ECO:0000313" key="2">
    <source>
        <dbReference type="Proteomes" id="UP001150603"/>
    </source>
</evidence>
<name>A0ACC1IY26_9FUNG</name>
<comment type="caution">
    <text evidence="1">The sequence shown here is derived from an EMBL/GenBank/DDBJ whole genome shotgun (WGS) entry which is preliminary data.</text>
</comment>
<reference evidence="1" key="1">
    <citation type="submission" date="2022-07" db="EMBL/GenBank/DDBJ databases">
        <title>Phylogenomic reconstructions and comparative analyses of Kickxellomycotina fungi.</title>
        <authorList>
            <person name="Reynolds N.K."/>
            <person name="Stajich J.E."/>
            <person name="Barry K."/>
            <person name="Grigoriev I.V."/>
            <person name="Crous P."/>
            <person name="Smith M.E."/>
        </authorList>
    </citation>
    <scope>NUCLEOTIDE SEQUENCE</scope>
    <source>
        <strain evidence="1">NRRL 5244</strain>
    </source>
</reference>
<gene>
    <name evidence="1" type="ORF">FBU59_007097</name>
</gene>
<feature type="non-terminal residue" evidence="1">
    <location>
        <position position="331"/>
    </location>
</feature>
<protein>
    <submittedName>
        <fullName evidence="1">Uncharacterized protein</fullName>
    </submittedName>
</protein>
<sequence>MVDISATQKRLGVIQKPGGTASGQSTLGAPANPLLAEIENSGKMSLELLKYQTNLPQAFLDEHVIDHRLTGEPNAMAYLARTYRFDPDEFSACCEHNAKLSGARFPEISKFWHFLGTMLGDSLPLKPRRRSGKARKKKVDDMQSERRQSSVGSQSSRMRGAWPRSNLSDSMSRASSSVFPSQSVIDSLPEGGGEGSSDGEYQMPPGFMPQVPSILQSGGTSPASFSALFQSPSNGSISRGSESRFSEISETLRQAKANRLLPAVMLQGEGRGLASRSNPNLQQVLAVSTKHSNMSSPLGRPLAHSMSSPGADDMAAHVPHQISGLKPDGIT</sequence>
<evidence type="ECO:0000313" key="1">
    <source>
        <dbReference type="EMBL" id="KAJ1928800.1"/>
    </source>
</evidence>
<organism evidence="1 2">
    <name type="scientific">Linderina macrospora</name>
    <dbReference type="NCBI Taxonomy" id="4868"/>
    <lineage>
        <taxon>Eukaryota</taxon>
        <taxon>Fungi</taxon>
        <taxon>Fungi incertae sedis</taxon>
        <taxon>Zoopagomycota</taxon>
        <taxon>Kickxellomycotina</taxon>
        <taxon>Kickxellomycetes</taxon>
        <taxon>Kickxellales</taxon>
        <taxon>Kickxellaceae</taxon>
        <taxon>Linderina</taxon>
    </lineage>
</organism>